<feature type="domain" description="Neutral/alkaline non-lysosomal ceramidase N-terminal" evidence="1">
    <location>
        <begin position="30"/>
        <end position="223"/>
    </location>
</feature>
<sequence>MLTAGVARAAINPPLTLAHAGWGAQSHVYAQAIETDFRVTALVLSKGGLTSVLVELDLCRLLPEQVEDIRLHVAAAVGTETQNVSVAVTHTHAGPLTTRDYDRSGAIVRNMYMGYVREQAVSAALSAKKAKEPVTVGAGYGTCSIGKNRRQLLGDGRMVTGYNEGGDTDPTVSVVRFDRESGETIASIVQYACHPTTLGYTNRLLSPDYPGVTKRVVEQLVGGTCLFLQGAAGDIGPGPEGFKDDVAAMKRIGTVLGCEAAKILLQTKADATAFRFEGVIESGASLGMWEREANNAAAPVFQVRSAIVGLPLKEQMPVEEAERLHNEYKQELERLQAGFAADDAIQAAGFKAKRASLALERSRQFYGRSEADIEVHVQRIGEAVVVGVPLEPFSAIGKKIREASPFRYTLFGGYTNGWFGYLPTGGDYPDGGYEVETTPFSPSAAERLIERVIAIIQEMKAGDLRDEAAK</sequence>
<proteinExistence type="predicted"/>
<protein>
    <recommendedName>
        <fullName evidence="1">Neutral/alkaline non-lysosomal ceramidase N-terminal domain-containing protein</fullName>
    </recommendedName>
</protein>
<dbReference type="RefSeq" id="WP_218101970.1">
    <property type="nucleotide sequence ID" value="NZ_CAJVCE010000022.1"/>
</dbReference>
<keyword evidence="3" id="KW-1185">Reference proteome</keyword>
<dbReference type="Pfam" id="PF04734">
    <property type="entry name" value="Ceramidase_alk"/>
    <property type="match status" value="1"/>
</dbReference>
<gene>
    <name evidence="2" type="ORF">PAECIP111802_05764</name>
</gene>
<evidence type="ECO:0000313" key="3">
    <source>
        <dbReference type="Proteomes" id="UP000730618"/>
    </source>
</evidence>
<dbReference type="InterPro" id="IPR031329">
    <property type="entry name" value="NEUT/ALK_ceramidase_N"/>
</dbReference>
<reference evidence="2 3" key="1">
    <citation type="submission" date="2021-06" db="EMBL/GenBank/DDBJ databases">
        <authorList>
            <person name="Criscuolo A."/>
        </authorList>
    </citation>
    <scope>NUCLEOTIDE SEQUENCE [LARGE SCALE GENOMIC DNA]</scope>
    <source>
        <strain evidence="3">CIP 111802</strain>
    </source>
</reference>
<comment type="caution">
    <text evidence="2">The sequence shown here is derived from an EMBL/GenBank/DDBJ whole genome shotgun (WGS) entry which is preliminary data.</text>
</comment>
<organism evidence="2 3">
    <name type="scientific">Paenibacillus allorhizosphaerae</name>
    <dbReference type="NCBI Taxonomy" id="2849866"/>
    <lineage>
        <taxon>Bacteria</taxon>
        <taxon>Bacillati</taxon>
        <taxon>Bacillota</taxon>
        <taxon>Bacilli</taxon>
        <taxon>Bacillales</taxon>
        <taxon>Paenibacillaceae</taxon>
        <taxon>Paenibacillus</taxon>
    </lineage>
</organism>
<evidence type="ECO:0000259" key="1">
    <source>
        <dbReference type="Pfam" id="PF04734"/>
    </source>
</evidence>
<dbReference type="EMBL" id="CAJVCE010000022">
    <property type="protein sequence ID" value="CAG7654401.1"/>
    <property type="molecule type" value="Genomic_DNA"/>
</dbReference>
<dbReference type="Proteomes" id="UP000730618">
    <property type="component" value="Unassembled WGS sequence"/>
</dbReference>
<evidence type="ECO:0000313" key="2">
    <source>
        <dbReference type="EMBL" id="CAG7654401.1"/>
    </source>
</evidence>
<accession>A0ABN7TSV8</accession>
<name>A0ABN7TSV8_9BACL</name>